<feature type="domain" description="HTH cro/C1-type" evidence="1">
    <location>
        <begin position="76"/>
        <end position="106"/>
    </location>
</feature>
<protein>
    <submittedName>
        <fullName evidence="2">Putative zinc finger/helix-turn-helix protein, YgiT family</fullName>
    </submittedName>
</protein>
<dbReference type="AlphaFoldDB" id="A0A285S980"/>
<dbReference type="GO" id="GO:0003677">
    <property type="term" value="F:DNA binding"/>
    <property type="evidence" value="ECO:0007669"/>
    <property type="project" value="InterPro"/>
</dbReference>
<dbReference type="Proteomes" id="UP000219563">
    <property type="component" value="Unassembled WGS sequence"/>
</dbReference>
<dbReference type="NCBIfam" id="TIGR03830">
    <property type="entry name" value="CxxCG_CxxCG_HTH"/>
    <property type="match status" value="1"/>
</dbReference>
<gene>
    <name evidence="2" type="ORF">SAMN02910411_1955</name>
</gene>
<name>A0A285S980_9FIRM</name>
<evidence type="ECO:0000259" key="1">
    <source>
        <dbReference type="PROSITE" id="PS50943"/>
    </source>
</evidence>
<evidence type="ECO:0000313" key="2">
    <source>
        <dbReference type="EMBL" id="SOC03835.1"/>
    </source>
</evidence>
<reference evidence="2 3" key="1">
    <citation type="submission" date="2017-08" db="EMBL/GenBank/DDBJ databases">
        <authorList>
            <person name="de Groot N.N."/>
        </authorList>
    </citation>
    <scope>NUCLEOTIDE SEQUENCE [LARGE SCALE GENOMIC DNA]</scope>
    <source>
        <strain evidence="2 3">DSM 9787</strain>
    </source>
</reference>
<proteinExistence type="predicted"/>
<dbReference type="CDD" id="cd00093">
    <property type="entry name" value="HTH_XRE"/>
    <property type="match status" value="1"/>
</dbReference>
<dbReference type="Pfam" id="PF13274">
    <property type="entry name" value="SocA_Panacea"/>
    <property type="match status" value="1"/>
</dbReference>
<organism evidence="2 3">
    <name type="scientific">Pseudobutyrivibrio ruminis DSM 9787</name>
    <dbReference type="NCBI Taxonomy" id="1123011"/>
    <lineage>
        <taxon>Bacteria</taxon>
        <taxon>Bacillati</taxon>
        <taxon>Bacillota</taxon>
        <taxon>Clostridia</taxon>
        <taxon>Lachnospirales</taxon>
        <taxon>Lachnospiraceae</taxon>
        <taxon>Pseudobutyrivibrio</taxon>
    </lineage>
</organism>
<dbReference type="InterPro" id="IPR022452">
    <property type="entry name" value="MqsA"/>
</dbReference>
<sequence length="336" mass="39605">MMNCPICGKNHEVELKERKAITIIKGLKVEYEEKYYICPDSKGDNEFTTGSMENENLLNARNAYRKQKGLLTSYEIVEIRERYGLSQVDLSQVLGWGEATISRYESKSIQDAPYDNILRLIKNNPLVLYYFYIRNKENFNKNKEAVFLERINEELSKHGRENIARNKLESFYLNYMEPSITNGFQVLNIDKLELVINYLAKHVKYLYKVKLMKMLWYTDILFYQKNKKSLTGLVYQHANMGALPIGHDAILQLDNVVFEEELAEDYDNVRYHIMYNEKLDLKTLSNDEKSIIDSVITKFDTMKTKDVVDYMHAEEAYKKTKDGEIIDYNWAELIQF</sequence>
<dbReference type="InterPro" id="IPR010982">
    <property type="entry name" value="Lambda_DNA-bd_dom_sf"/>
</dbReference>
<dbReference type="SMART" id="SM00530">
    <property type="entry name" value="HTH_XRE"/>
    <property type="match status" value="1"/>
</dbReference>
<dbReference type="EMBL" id="OBMR01000006">
    <property type="protein sequence ID" value="SOC03835.1"/>
    <property type="molecule type" value="Genomic_DNA"/>
</dbReference>
<dbReference type="InterPro" id="IPR025272">
    <property type="entry name" value="SocA_Panacea"/>
</dbReference>
<dbReference type="Pfam" id="PF01381">
    <property type="entry name" value="HTH_3"/>
    <property type="match status" value="1"/>
</dbReference>
<accession>A0A285S980</accession>
<dbReference type="InterPro" id="IPR001387">
    <property type="entry name" value="Cro/C1-type_HTH"/>
</dbReference>
<dbReference type="Gene3D" id="1.10.260.40">
    <property type="entry name" value="lambda repressor-like DNA-binding domains"/>
    <property type="match status" value="1"/>
</dbReference>
<dbReference type="SUPFAM" id="SSF47413">
    <property type="entry name" value="lambda repressor-like DNA-binding domains"/>
    <property type="match status" value="1"/>
</dbReference>
<dbReference type="PROSITE" id="PS50943">
    <property type="entry name" value="HTH_CROC1"/>
    <property type="match status" value="1"/>
</dbReference>
<evidence type="ECO:0000313" key="3">
    <source>
        <dbReference type="Proteomes" id="UP000219563"/>
    </source>
</evidence>
<dbReference type="RefSeq" id="WP_097076313.1">
    <property type="nucleotide sequence ID" value="NZ_OBMR01000006.1"/>
</dbReference>